<name>A0A238XTG3_9BACT</name>
<evidence type="ECO:0000313" key="2">
    <source>
        <dbReference type="EMBL" id="SNR61743.1"/>
    </source>
</evidence>
<dbReference type="AlphaFoldDB" id="A0A238XTG3"/>
<reference evidence="2 3" key="1">
    <citation type="submission" date="2017-06" db="EMBL/GenBank/DDBJ databases">
        <authorList>
            <person name="Kim H.J."/>
            <person name="Triplett B.A."/>
        </authorList>
    </citation>
    <scope>NUCLEOTIDE SEQUENCE [LARGE SCALE GENOMIC DNA]</scope>
    <source>
        <strain evidence="2 3">DSM 13116</strain>
    </source>
</reference>
<accession>A0A238XTG3</accession>
<evidence type="ECO:0000313" key="3">
    <source>
        <dbReference type="Proteomes" id="UP000198324"/>
    </source>
</evidence>
<dbReference type="RefSeq" id="WP_089271152.1">
    <property type="nucleotide sequence ID" value="NZ_FZOC01000001.1"/>
</dbReference>
<dbReference type="Proteomes" id="UP000198324">
    <property type="component" value="Unassembled WGS sequence"/>
</dbReference>
<dbReference type="EMBL" id="FZOC01000001">
    <property type="protein sequence ID" value="SNR61743.1"/>
    <property type="molecule type" value="Genomic_DNA"/>
</dbReference>
<keyword evidence="3" id="KW-1185">Reference proteome</keyword>
<organism evidence="2 3">
    <name type="scientific">Humidesulfovibrio mexicanus</name>
    <dbReference type="NCBI Taxonomy" id="147047"/>
    <lineage>
        <taxon>Bacteria</taxon>
        <taxon>Pseudomonadati</taxon>
        <taxon>Thermodesulfobacteriota</taxon>
        <taxon>Desulfovibrionia</taxon>
        <taxon>Desulfovibrionales</taxon>
        <taxon>Desulfovibrionaceae</taxon>
        <taxon>Humidesulfovibrio</taxon>
    </lineage>
</organism>
<dbReference type="OrthoDB" id="5459891at2"/>
<gene>
    <name evidence="2" type="ORF">SAMN04488503_0388</name>
</gene>
<feature type="region of interest" description="Disordered" evidence="1">
    <location>
        <begin position="44"/>
        <end position="112"/>
    </location>
</feature>
<sequence>MAANPLDMPILISQLPNVQLLMGPQHAPHEAQQALFSQLVAENQKKAEQTVQVTEKGEGAEAMGRDSGGNKNASQNSPRQGQRPPPQQSDPAQGAPASNASPWAGNIINVKI</sequence>
<proteinExistence type="predicted"/>
<evidence type="ECO:0000256" key="1">
    <source>
        <dbReference type="SAM" id="MobiDB-lite"/>
    </source>
</evidence>
<protein>
    <submittedName>
        <fullName evidence="2">Uncharacterized protein</fullName>
    </submittedName>
</protein>